<proteinExistence type="predicted"/>
<reference evidence="1 2" key="1">
    <citation type="submission" date="2019-09" db="EMBL/GenBank/DDBJ databases">
        <authorList>
            <person name="Chandra G."/>
            <person name="Truman W A."/>
        </authorList>
    </citation>
    <scope>NUCLEOTIDE SEQUENCE [LARGE SCALE GENOMIC DNA]</scope>
    <source>
        <strain evidence="1">PS880</strain>
    </source>
</reference>
<dbReference type="OrthoDB" id="775526at2"/>
<dbReference type="Proteomes" id="UP000375525">
    <property type="component" value="Unassembled WGS sequence"/>
</dbReference>
<protein>
    <submittedName>
        <fullName evidence="1">Uncharacterized protein</fullName>
    </submittedName>
</protein>
<evidence type="ECO:0000313" key="1">
    <source>
        <dbReference type="EMBL" id="VVO59973.1"/>
    </source>
</evidence>
<dbReference type="EMBL" id="CABVIH010000003">
    <property type="protein sequence ID" value="VVO59973.1"/>
    <property type="molecule type" value="Genomic_DNA"/>
</dbReference>
<sequence>MTIERVSILINEKLETAMLDYNTDTPTIQITLESGWTKKFSGLDIYECLGKIIKSFPNVKFLCKGAKINVRPSSMSSQMSCGVMAYEHKLGVRASRKDLVNIFQYDDQDIINDPQMQTDFFHRWLKSLKNSSHESKSD</sequence>
<name>A0A5E7HHF9_PSEFL</name>
<dbReference type="AlphaFoldDB" id="A0A5E7HHF9"/>
<dbReference type="RefSeq" id="WP_150778676.1">
    <property type="nucleotide sequence ID" value="NZ_CABVIH010000003.1"/>
</dbReference>
<evidence type="ECO:0000313" key="2">
    <source>
        <dbReference type="Proteomes" id="UP000375525"/>
    </source>
</evidence>
<accession>A0A5E7HHF9</accession>
<organism evidence="1 2">
    <name type="scientific">Pseudomonas fluorescens</name>
    <dbReference type="NCBI Taxonomy" id="294"/>
    <lineage>
        <taxon>Bacteria</taxon>
        <taxon>Pseudomonadati</taxon>
        <taxon>Pseudomonadota</taxon>
        <taxon>Gammaproteobacteria</taxon>
        <taxon>Pseudomonadales</taxon>
        <taxon>Pseudomonadaceae</taxon>
        <taxon>Pseudomonas</taxon>
    </lineage>
</organism>
<gene>
    <name evidence="1" type="ORF">PS880_00749</name>
</gene>